<accession>A0A1Y3BK17</accession>
<name>A0A1Y3BK17_EURMA</name>
<keyword evidence="2" id="KW-1185">Reference proteome</keyword>
<dbReference type="AlphaFoldDB" id="A0A1Y3BK17"/>
<gene>
    <name evidence="1" type="ORF">BLA29_010178</name>
</gene>
<evidence type="ECO:0000313" key="1">
    <source>
        <dbReference type="EMBL" id="OTF80344.1"/>
    </source>
</evidence>
<proteinExistence type="predicted"/>
<dbReference type="EMBL" id="MUJZ01018691">
    <property type="protein sequence ID" value="OTF80344.1"/>
    <property type="molecule type" value="Genomic_DNA"/>
</dbReference>
<evidence type="ECO:0000313" key="2">
    <source>
        <dbReference type="Proteomes" id="UP000194236"/>
    </source>
</evidence>
<protein>
    <submittedName>
        <fullName evidence="1">Uncharacterized protein</fullName>
    </submittedName>
</protein>
<comment type="caution">
    <text evidence="1">The sequence shown here is derived from an EMBL/GenBank/DDBJ whole genome shotgun (WGS) entry which is preliminary data.</text>
</comment>
<dbReference type="Proteomes" id="UP000194236">
    <property type="component" value="Unassembled WGS sequence"/>
</dbReference>
<reference evidence="1 2" key="1">
    <citation type="submission" date="2017-03" db="EMBL/GenBank/DDBJ databases">
        <title>Genome Survey of Euroglyphus maynei.</title>
        <authorList>
            <person name="Arlian L.G."/>
            <person name="Morgan M.S."/>
            <person name="Rider S.D."/>
        </authorList>
    </citation>
    <scope>NUCLEOTIDE SEQUENCE [LARGE SCALE GENOMIC DNA]</scope>
    <source>
        <strain evidence="1">Arlian Lab</strain>
        <tissue evidence="1">Whole body</tissue>
    </source>
</reference>
<sequence length="65" mass="7745">MKLRNLNFHSSIVDVQFFNVYKTKQKSFINSKESICPKEYSDLNFCLSVEEKKKLKPDDLQSEFH</sequence>
<organism evidence="1 2">
    <name type="scientific">Euroglyphus maynei</name>
    <name type="common">Mayne's house dust mite</name>
    <dbReference type="NCBI Taxonomy" id="6958"/>
    <lineage>
        <taxon>Eukaryota</taxon>
        <taxon>Metazoa</taxon>
        <taxon>Ecdysozoa</taxon>
        <taxon>Arthropoda</taxon>
        <taxon>Chelicerata</taxon>
        <taxon>Arachnida</taxon>
        <taxon>Acari</taxon>
        <taxon>Acariformes</taxon>
        <taxon>Sarcoptiformes</taxon>
        <taxon>Astigmata</taxon>
        <taxon>Psoroptidia</taxon>
        <taxon>Analgoidea</taxon>
        <taxon>Pyroglyphidae</taxon>
        <taxon>Pyroglyphinae</taxon>
        <taxon>Euroglyphus</taxon>
    </lineage>
</organism>